<evidence type="ECO:0000259" key="4">
    <source>
        <dbReference type="PROSITE" id="PS51320"/>
    </source>
</evidence>
<feature type="domain" description="Tify" evidence="4">
    <location>
        <begin position="81"/>
        <end position="115"/>
    </location>
</feature>
<keyword evidence="6" id="KW-1185">Reference proteome</keyword>
<dbReference type="PANTHER" id="PTHR33077:SF5">
    <property type="entry name" value="PROTEIN TIFY 9"/>
    <property type="match status" value="1"/>
</dbReference>
<feature type="region of interest" description="Disordered" evidence="3">
    <location>
        <begin position="121"/>
        <end position="145"/>
    </location>
</feature>
<dbReference type="GO" id="GO:2000022">
    <property type="term" value="P:regulation of jasmonic acid mediated signaling pathway"/>
    <property type="evidence" value="ECO:0007669"/>
    <property type="project" value="UniProtKB-UniRule"/>
</dbReference>
<evidence type="ECO:0000256" key="1">
    <source>
        <dbReference type="ARBA" id="ARBA00008614"/>
    </source>
</evidence>
<evidence type="ECO:0000313" key="6">
    <source>
        <dbReference type="Proteomes" id="UP000326396"/>
    </source>
</evidence>
<dbReference type="GO" id="GO:0005634">
    <property type="term" value="C:nucleus"/>
    <property type="evidence" value="ECO:0007669"/>
    <property type="project" value="UniProtKB-SubCell"/>
</dbReference>
<evidence type="ECO:0000313" key="5">
    <source>
        <dbReference type="EMBL" id="KAD3641890.1"/>
    </source>
</evidence>
<dbReference type="SMART" id="SM00979">
    <property type="entry name" value="TIFY"/>
    <property type="match status" value="1"/>
</dbReference>
<sequence length="177" mass="19323">MSESSAVEIDFFRLKEESSPKQLPVRKNIQDVISKINPEVLKPAIASAFANNGFVANKSFTSPLQLQTLPVYNQDCGGANMATSAASLTIFYNGSVSVFDVSPNQVNNIMKLAESSNSVSKTSVEPTVAVEPESNRNPAISSVLNKDLPLSRKKSLKRFLEKRKERQVSVSPYASLQ</sequence>
<dbReference type="PANTHER" id="PTHR33077">
    <property type="entry name" value="PROTEIN TIFY 4A-RELATED-RELATED"/>
    <property type="match status" value="1"/>
</dbReference>
<keyword evidence="2" id="KW-1184">Jasmonic acid signaling pathway</keyword>
<comment type="subcellular location">
    <subcellularLocation>
        <location evidence="2">Nucleus</location>
    </subcellularLocation>
</comment>
<dbReference type="EMBL" id="SZYD01000015">
    <property type="protein sequence ID" value="KAD3641890.1"/>
    <property type="molecule type" value="Genomic_DNA"/>
</dbReference>
<name>A0A5N6MNQ7_9ASTR</name>
<comment type="function">
    <text evidence="2">Repressor of jasmonate responses.</text>
</comment>
<dbReference type="AlphaFoldDB" id="A0A5N6MNQ7"/>
<evidence type="ECO:0000256" key="3">
    <source>
        <dbReference type="SAM" id="MobiDB-lite"/>
    </source>
</evidence>
<dbReference type="GO" id="GO:0009611">
    <property type="term" value="P:response to wounding"/>
    <property type="evidence" value="ECO:0007669"/>
    <property type="project" value="UniProtKB-UniRule"/>
</dbReference>
<gene>
    <name evidence="5" type="ORF">E3N88_31114</name>
</gene>
<dbReference type="OrthoDB" id="1914366at2759"/>
<accession>A0A5N6MNQ7</accession>
<proteinExistence type="inferred from homology"/>
<feature type="compositionally biased region" description="Polar residues" evidence="3">
    <location>
        <begin position="135"/>
        <end position="144"/>
    </location>
</feature>
<evidence type="ECO:0000256" key="2">
    <source>
        <dbReference type="RuleBase" id="RU369065"/>
    </source>
</evidence>
<keyword evidence="2" id="KW-0539">Nucleus</keyword>
<dbReference type="Pfam" id="PF09425">
    <property type="entry name" value="Jas_motif"/>
    <property type="match status" value="1"/>
</dbReference>
<dbReference type="PROSITE" id="PS51320">
    <property type="entry name" value="TIFY"/>
    <property type="match status" value="1"/>
</dbReference>
<comment type="caution">
    <text evidence="5">The sequence shown here is derived from an EMBL/GenBank/DDBJ whole genome shotgun (WGS) entry which is preliminary data.</text>
</comment>
<dbReference type="InterPro" id="IPR010399">
    <property type="entry name" value="Tify_dom"/>
</dbReference>
<dbReference type="InterPro" id="IPR040390">
    <property type="entry name" value="TIFY/JAZ"/>
</dbReference>
<comment type="similarity">
    <text evidence="1 2">Belongs to the TIFY/JAZ family.</text>
</comment>
<reference evidence="5 6" key="1">
    <citation type="submission" date="2019-05" db="EMBL/GenBank/DDBJ databases">
        <title>Mikania micrantha, genome provides insights into the molecular mechanism of rapid growth.</title>
        <authorList>
            <person name="Liu B."/>
        </authorList>
    </citation>
    <scope>NUCLEOTIDE SEQUENCE [LARGE SCALE GENOMIC DNA]</scope>
    <source>
        <strain evidence="5">NLD-2019</strain>
        <tissue evidence="5">Leaf</tissue>
    </source>
</reference>
<dbReference type="Pfam" id="PF06200">
    <property type="entry name" value="tify"/>
    <property type="match status" value="1"/>
</dbReference>
<comment type="domain">
    <text evidence="2">The jas domain is required for interaction with COI1.</text>
</comment>
<dbReference type="Proteomes" id="UP000326396">
    <property type="component" value="Linkage Group LG5"/>
</dbReference>
<dbReference type="InterPro" id="IPR018467">
    <property type="entry name" value="CCT_CS"/>
</dbReference>
<organism evidence="5 6">
    <name type="scientific">Mikania micrantha</name>
    <name type="common">bitter vine</name>
    <dbReference type="NCBI Taxonomy" id="192012"/>
    <lineage>
        <taxon>Eukaryota</taxon>
        <taxon>Viridiplantae</taxon>
        <taxon>Streptophyta</taxon>
        <taxon>Embryophyta</taxon>
        <taxon>Tracheophyta</taxon>
        <taxon>Spermatophyta</taxon>
        <taxon>Magnoliopsida</taxon>
        <taxon>eudicotyledons</taxon>
        <taxon>Gunneridae</taxon>
        <taxon>Pentapetalae</taxon>
        <taxon>asterids</taxon>
        <taxon>campanulids</taxon>
        <taxon>Asterales</taxon>
        <taxon>Asteraceae</taxon>
        <taxon>Asteroideae</taxon>
        <taxon>Heliantheae alliance</taxon>
        <taxon>Eupatorieae</taxon>
        <taxon>Mikania</taxon>
    </lineage>
</organism>
<dbReference type="GO" id="GO:0031347">
    <property type="term" value="P:regulation of defense response"/>
    <property type="evidence" value="ECO:0007669"/>
    <property type="project" value="UniProtKB-UniRule"/>
</dbReference>
<protein>
    <recommendedName>
        <fullName evidence="2">Protein TIFY</fullName>
    </recommendedName>
    <alternativeName>
        <fullName evidence="2">Jasmonate ZIM domain-containing protein</fullName>
    </alternativeName>
</protein>